<protein>
    <submittedName>
        <fullName evidence="1">Uncharacterized protein</fullName>
    </submittedName>
</protein>
<evidence type="ECO:0000313" key="2">
    <source>
        <dbReference type="Proteomes" id="UP000054107"/>
    </source>
</evidence>
<name>A0A0B7NRD9_9FUNG</name>
<gene>
    <name evidence="1" type="primary">PARPA_14323.1 scaffold 50072</name>
</gene>
<dbReference type="Proteomes" id="UP000054107">
    <property type="component" value="Unassembled WGS sequence"/>
</dbReference>
<sequence>MKIYPKHKKFRFDGGNSPIDSASFENAAVYISPTVNEGHQEIDATINAAIVTGLPGAAAQDDPLSVIQIDGAEWRHMTSSYKNELTSKEFATIRTRASVHFVK</sequence>
<dbReference type="EMBL" id="LN734204">
    <property type="protein sequence ID" value="CEP20002.1"/>
    <property type="molecule type" value="Genomic_DNA"/>
</dbReference>
<evidence type="ECO:0000313" key="1">
    <source>
        <dbReference type="EMBL" id="CEP20002.1"/>
    </source>
</evidence>
<accession>A0A0B7NRD9</accession>
<organism evidence="1 2">
    <name type="scientific">Parasitella parasitica</name>
    <dbReference type="NCBI Taxonomy" id="35722"/>
    <lineage>
        <taxon>Eukaryota</taxon>
        <taxon>Fungi</taxon>
        <taxon>Fungi incertae sedis</taxon>
        <taxon>Mucoromycota</taxon>
        <taxon>Mucoromycotina</taxon>
        <taxon>Mucoromycetes</taxon>
        <taxon>Mucorales</taxon>
        <taxon>Mucorineae</taxon>
        <taxon>Mucoraceae</taxon>
        <taxon>Parasitella</taxon>
    </lineage>
</organism>
<dbReference type="AlphaFoldDB" id="A0A0B7NRD9"/>
<keyword evidence="2" id="KW-1185">Reference proteome</keyword>
<reference evidence="1 2" key="1">
    <citation type="submission" date="2014-09" db="EMBL/GenBank/DDBJ databases">
        <authorList>
            <person name="Ellenberger Sabrina"/>
        </authorList>
    </citation>
    <scope>NUCLEOTIDE SEQUENCE [LARGE SCALE GENOMIC DNA]</scope>
    <source>
        <strain evidence="1 2">CBS 412.66</strain>
    </source>
</reference>
<proteinExistence type="predicted"/>